<name>A0A0C6P437_BORBO</name>
<proteinExistence type="predicted"/>
<organism evidence="3 4">
    <name type="scientific">Bordetella bronchiseptica 253</name>
    <dbReference type="NCBI Taxonomy" id="568707"/>
    <lineage>
        <taxon>Bacteria</taxon>
        <taxon>Pseudomonadati</taxon>
        <taxon>Pseudomonadota</taxon>
        <taxon>Betaproteobacteria</taxon>
        <taxon>Burkholderiales</taxon>
        <taxon>Alcaligenaceae</taxon>
        <taxon>Bordetella</taxon>
    </lineage>
</organism>
<sequence length="142" mass="15570">MKTLLPVLALAALLSACNANAPSDTPEGAPPPDTHTSRNSLDWQGTYQGVLPCADCPGIRTVLTLRADNTYQLQTQYLERQPRPDTVQGRFGWLTGDNAIELDSAGDHYRYQVGENRLTMMSQDGTLPSGPLAEHYVLKRSQ</sequence>
<protein>
    <submittedName>
        <fullName evidence="3">Lipoprotein</fullName>
    </submittedName>
</protein>
<dbReference type="Gene3D" id="2.40.128.640">
    <property type="match status" value="1"/>
</dbReference>
<dbReference type="Proteomes" id="UP000007564">
    <property type="component" value="Chromosome"/>
</dbReference>
<feature type="region of interest" description="Disordered" evidence="1">
    <location>
        <begin position="21"/>
        <end position="41"/>
    </location>
</feature>
<dbReference type="KEGG" id="bbh:BN112_1105"/>
<dbReference type="RefSeq" id="WP_003818579.1">
    <property type="nucleotide sequence ID" value="NC_019382.1"/>
</dbReference>
<dbReference type="OrthoDB" id="5348860at2"/>
<evidence type="ECO:0000313" key="3">
    <source>
        <dbReference type="EMBL" id="CCJ53023.1"/>
    </source>
</evidence>
<evidence type="ECO:0000313" key="4">
    <source>
        <dbReference type="Proteomes" id="UP000007564"/>
    </source>
</evidence>
<dbReference type="PROSITE" id="PS51257">
    <property type="entry name" value="PROKAR_LIPOPROTEIN"/>
    <property type="match status" value="1"/>
</dbReference>
<accession>A0A0C6P437</accession>
<evidence type="ECO:0000256" key="2">
    <source>
        <dbReference type="SAM" id="SignalP"/>
    </source>
</evidence>
<dbReference type="InterPro" id="IPR007298">
    <property type="entry name" value="Cu-R_lipoprotein_NlpE"/>
</dbReference>
<evidence type="ECO:0000256" key="1">
    <source>
        <dbReference type="SAM" id="MobiDB-lite"/>
    </source>
</evidence>
<dbReference type="Pfam" id="PF04170">
    <property type="entry name" value="NlpE"/>
    <property type="match status" value="1"/>
</dbReference>
<feature type="chain" id="PRO_5002189837" evidence="2">
    <location>
        <begin position="22"/>
        <end position="142"/>
    </location>
</feature>
<dbReference type="GeneID" id="69601102"/>
<dbReference type="HOGENOM" id="CLU_095662_0_0_4"/>
<dbReference type="AlphaFoldDB" id="A0A0C6P437"/>
<keyword evidence="2" id="KW-0732">Signal</keyword>
<gene>
    <name evidence="3" type="ORF">BN112_1105</name>
</gene>
<feature type="signal peptide" evidence="2">
    <location>
        <begin position="1"/>
        <end position="21"/>
    </location>
</feature>
<keyword evidence="3" id="KW-0449">Lipoprotein</keyword>
<reference evidence="3 4" key="1">
    <citation type="journal article" date="2012" name="BMC Genomics">
        <title>Comparative genomics of the classical Bordetella subspecies: the evolution and exchange of virulence-associated diversity amongst closely related pathogens.</title>
        <authorList>
            <person name="Park J."/>
            <person name="Zhang Y."/>
            <person name="Buboltz A.M."/>
            <person name="Zhang X."/>
            <person name="Schuster S.C."/>
            <person name="Ahuja U."/>
            <person name="Liu M."/>
            <person name="Miller J.F."/>
            <person name="Sebaihia M."/>
            <person name="Bentley S.D."/>
            <person name="Parkhill J."/>
            <person name="Harvill E.T."/>
        </authorList>
    </citation>
    <scope>NUCLEOTIDE SEQUENCE [LARGE SCALE GENOMIC DNA]</scope>
    <source>
        <strain evidence="3 4">253</strain>
    </source>
</reference>
<dbReference type="EMBL" id="HE965806">
    <property type="protein sequence ID" value="CCJ53023.1"/>
    <property type="molecule type" value="Genomic_DNA"/>
</dbReference>